<dbReference type="Proteomes" id="UP000093796">
    <property type="component" value="Unassembled WGS sequence"/>
</dbReference>
<comment type="subcellular location">
    <subcellularLocation>
        <location evidence="1">Cell inner membrane</location>
        <topology evidence="1">Single-pass type II membrane protein</topology>
        <orientation evidence="1">Periplasmic side</orientation>
    </subcellularLocation>
</comment>
<dbReference type="InterPro" id="IPR027304">
    <property type="entry name" value="Trigger_fact/SurA_dom_sf"/>
</dbReference>
<evidence type="ECO:0000313" key="14">
    <source>
        <dbReference type="EMBL" id="OAZ73092.1"/>
    </source>
</evidence>
<gene>
    <name evidence="14" type="primary">ppiD</name>
    <name evidence="14" type="ORF">SRCM100623_01637</name>
</gene>
<keyword evidence="6" id="KW-1133">Transmembrane helix</keyword>
<dbReference type="AlphaFoldDB" id="A0A1A0DEL2"/>
<dbReference type="Gene3D" id="3.10.50.40">
    <property type="match status" value="1"/>
</dbReference>
<dbReference type="SUPFAM" id="SSF109998">
    <property type="entry name" value="Triger factor/SurA peptide-binding domain-like"/>
    <property type="match status" value="1"/>
</dbReference>
<proteinExistence type="inferred from homology"/>
<keyword evidence="7" id="KW-0472">Membrane</keyword>
<dbReference type="Gene3D" id="1.10.4030.10">
    <property type="entry name" value="Porin chaperone SurA, peptide-binding domain"/>
    <property type="match status" value="1"/>
</dbReference>
<reference evidence="14 15" key="1">
    <citation type="submission" date="2016-05" db="EMBL/GenBank/DDBJ databases">
        <title>Genome sequencing of Acetobacter pasteurianus strain SRCM100623.</title>
        <authorList>
            <person name="Song Y.R."/>
        </authorList>
    </citation>
    <scope>NUCLEOTIDE SEQUENCE [LARGE SCALE GENOMIC DNA]</scope>
    <source>
        <strain evidence="14 15">SRCM100623</strain>
    </source>
</reference>
<keyword evidence="14" id="KW-0413">Isomerase</keyword>
<dbReference type="InterPro" id="IPR046357">
    <property type="entry name" value="PPIase_dom_sf"/>
</dbReference>
<organism evidence="14 15">
    <name type="scientific">Acetobacter pasteurianus</name>
    <name type="common">Acetobacter turbidans</name>
    <dbReference type="NCBI Taxonomy" id="438"/>
    <lineage>
        <taxon>Bacteria</taxon>
        <taxon>Pseudomonadati</taxon>
        <taxon>Pseudomonadota</taxon>
        <taxon>Alphaproteobacteria</taxon>
        <taxon>Acetobacterales</taxon>
        <taxon>Acetobacteraceae</taxon>
        <taxon>Acetobacter</taxon>
    </lineage>
</organism>
<keyword evidence="4" id="KW-0997">Cell inner membrane</keyword>
<dbReference type="SUPFAM" id="SSF54534">
    <property type="entry name" value="FKBP-like"/>
    <property type="match status" value="1"/>
</dbReference>
<dbReference type="PATRIC" id="fig|438.15.peg.1828"/>
<dbReference type="GO" id="GO:0003755">
    <property type="term" value="F:peptidyl-prolyl cis-trans isomerase activity"/>
    <property type="evidence" value="ECO:0007669"/>
    <property type="project" value="InterPro"/>
</dbReference>
<evidence type="ECO:0000256" key="8">
    <source>
        <dbReference type="ARBA" id="ARBA00023186"/>
    </source>
</evidence>
<protein>
    <recommendedName>
        <fullName evidence="2">Parvulin-like PPIase</fullName>
    </recommendedName>
    <alternativeName>
        <fullName evidence="9">Peptidyl-prolyl cis-trans isomerase plp</fullName>
    </alternativeName>
    <alternativeName>
        <fullName evidence="12">Periplasmic chaperone PpiD</fullName>
    </alternativeName>
    <alternativeName>
        <fullName evidence="13">Periplasmic folding chaperone</fullName>
    </alternativeName>
    <alternativeName>
        <fullName evidence="10">Rotamase plp</fullName>
    </alternativeName>
</protein>
<evidence type="ECO:0000256" key="7">
    <source>
        <dbReference type="ARBA" id="ARBA00023136"/>
    </source>
</evidence>
<dbReference type="PROSITE" id="PS50198">
    <property type="entry name" value="PPIC_PPIASE_2"/>
    <property type="match status" value="1"/>
</dbReference>
<keyword evidence="3" id="KW-1003">Cell membrane</keyword>
<evidence type="ECO:0000256" key="4">
    <source>
        <dbReference type="ARBA" id="ARBA00022519"/>
    </source>
</evidence>
<evidence type="ECO:0000313" key="15">
    <source>
        <dbReference type="Proteomes" id="UP000093796"/>
    </source>
</evidence>
<dbReference type="Pfam" id="PF13145">
    <property type="entry name" value="Rotamase_2"/>
    <property type="match status" value="1"/>
</dbReference>
<evidence type="ECO:0000256" key="5">
    <source>
        <dbReference type="ARBA" id="ARBA00022692"/>
    </source>
</evidence>
<evidence type="ECO:0000256" key="6">
    <source>
        <dbReference type="ARBA" id="ARBA00022989"/>
    </source>
</evidence>
<dbReference type="InterPro" id="IPR052029">
    <property type="entry name" value="PpiD_chaperone"/>
</dbReference>
<evidence type="ECO:0000256" key="12">
    <source>
        <dbReference type="ARBA" id="ARBA00040743"/>
    </source>
</evidence>
<dbReference type="GO" id="GO:0005886">
    <property type="term" value="C:plasma membrane"/>
    <property type="evidence" value="ECO:0007669"/>
    <property type="project" value="UniProtKB-SubCell"/>
</dbReference>
<keyword evidence="8" id="KW-0143">Chaperone</keyword>
<dbReference type="OrthoDB" id="9768393at2"/>
<evidence type="ECO:0000256" key="2">
    <source>
        <dbReference type="ARBA" id="ARBA00018370"/>
    </source>
</evidence>
<name>A0A1A0DEL2_ACEPA</name>
<evidence type="ECO:0000256" key="13">
    <source>
        <dbReference type="ARBA" id="ARBA00042775"/>
    </source>
</evidence>
<comment type="similarity">
    <text evidence="11">Belongs to the PpiD chaperone family.</text>
</comment>
<evidence type="ECO:0000256" key="10">
    <source>
        <dbReference type="ARBA" id="ARBA00031484"/>
    </source>
</evidence>
<evidence type="ECO:0000256" key="9">
    <source>
        <dbReference type="ARBA" id="ARBA00030642"/>
    </source>
</evidence>
<dbReference type="Pfam" id="PF13624">
    <property type="entry name" value="SurA_N_3"/>
    <property type="match status" value="1"/>
</dbReference>
<dbReference type="RefSeq" id="WP_003629965.1">
    <property type="nucleotide sequence ID" value="NZ_LYUD01000099.1"/>
</dbReference>
<evidence type="ECO:0000256" key="3">
    <source>
        <dbReference type="ARBA" id="ARBA00022475"/>
    </source>
</evidence>
<dbReference type="PANTHER" id="PTHR47529:SF1">
    <property type="entry name" value="PERIPLASMIC CHAPERONE PPID"/>
    <property type="match status" value="1"/>
</dbReference>
<evidence type="ECO:0000256" key="11">
    <source>
        <dbReference type="ARBA" id="ARBA00038408"/>
    </source>
</evidence>
<accession>A0A1A0DEL2</accession>
<comment type="caution">
    <text evidence="14">The sequence shown here is derived from an EMBL/GenBank/DDBJ whole genome shotgun (WGS) entry which is preliminary data.</text>
</comment>
<dbReference type="PANTHER" id="PTHR47529">
    <property type="entry name" value="PEPTIDYL-PROLYL CIS-TRANS ISOMERASE D"/>
    <property type="match status" value="1"/>
</dbReference>
<keyword evidence="5" id="KW-0812">Transmembrane</keyword>
<dbReference type="EMBL" id="LYUD01000099">
    <property type="protein sequence ID" value="OAZ73092.1"/>
    <property type="molecule type" value="Genomic_DNA"/>
</dbReference>
<sequence>MISYLRRVFVESWLGRVTAIVIFLAFVGWGIGDVMGYMGEETDVVAKVGQQQVSADDLATALQSELPTIARQMGVTDPSQIPLAMQRQVAYQILHRLIGQAELLNTAQKLKVAVPDSAVRDEVFSLPYFKGANGQFDRASFNQKLRDRGLTEQRFLDMVRNDLTTRTILQPLAQAGSVSDTMLQRFLTYGAKTRVVDFVSIPFDAQPTPKAPDDAVLQRYYNNHPWMFRTPELRHAKIVVLSPQTVADSITLGEADIKRIYDEQKSRYDVPETRDIQLITLQDQAQATAIANAWKVGGNWQAIQNSAKDAAAVEMPNARPSTIPSATLRQAVFQAPEGQVSGPLKTESGWAVFRVTKITAPHSTPYEDAKKDILSQYRSAVAPSVAGERKRKLQDALAGKGLDAIPADLGAVAAAGTLDAQGMTADKEPAPLPASGKLREAIIHQIFTQKPGARATLVDGPDNSSFAVEVDTATPAAPRTFEQAHADVLAAWQAEARKHAANEQATNLYLATKNKQALGTTNAPGAQMTRDAAFSYAKPNKNIPDALMDYLPRMQPGQAVMAEDDGHFLVAVVTKLFVPNPPAPADGVQRLKDSLAQADSDDLVASYVEALSKRTPPHINERAVMATLSAAGFGGEATP</sequence>
<evidence type="ECO:0000256" key="1">
    <source>
        <dbReference type="ARBA" id="ARBA00004382"/>
    </source>
</evidence>
<dbReference type="eggNOG" id="COG0760">
    <property type="taxonomic scope" value="Bacteria"/>
</dbReference>
<dbReference type="InterPro" id="IPR000297">
    <property type="entry name" value="PPIase_PpiC"/>
</dbReference>